<dbReference type="EMBL" id="CP049142">
    <property type="protein sequence ID" value="QIE91559.1"/>
    <property type="molecule type" value="Genomic_DNA"/>
</dbReference>
<gene>
    <name evidence="1" type="ORF">G5B91_35090</name>
</gene>
<dbReference type="Proteomes" id="UP000501063">
    <property type="component" value="Plasmid pPniHBP1_1"/>
</dbReference>
<dbReference type="InterPro" id="IPR050219">
    <property type="entry name" value="DnaG_primase"/>
</dbReference>
<reference evidence="1 2" key="1">
    <citation type="submission" date="2020-02" db="EMBL/GenBank/DDBJ databases">
        <title>Integrative conjugative elements (ICEs) and plasmids drive adaptation of Pseudomonas nitroreducens strain HBP1 to wastewater environment.</title>
        <authorList>
            <person name="Sentchilo V."/>
            <person name="Carraro N."/>
            <person name="Bertelli C."/>
            <person name="van der Meer J.R."/>
        </authorList>
    </citation>
    <scope>NUCLEOTIDE SEQUENCE [LARGE SCALE GENOMIC DNA]</scope>
    <source>
        <strain evidence="1 2">HBP1</strain>
        <plasmid evidence="2">ppnihbp1_1</plasmid>
    </source>
</reference>
<dbReference type="SUPFAM" id="SSF56731">
    <property type="entry name" value="DNA primase core"/>
    <property type="match status" value="1"/>
</dbReference>
<geneLocation type="plasmid" evidence="2">
    <name>ppnihbp1_1</name>
</geneLocation>
<evidence type="ECO:0000313" key="2">
    <source>
        <dbReference type="Proteomes" id="UP000501063"/>
    </source>
</evidence>
<name>A0A6G6J8A0_PSENT</name>
<dbReference type="GO" id="GO:0005737">
    <property type="term" value="C:cytoplasm"/>
    <property type="evidence" value="ECO:0007669"/>
    <property type="project" value="TreeGrafter"/>
</dbReference>
<keyword evidence="1" id="KW-0614">Plasmid</keyword>
<evidence type="ECO:0000313" key="1">
    <source>
        <dbReference type="EMBL" id="QIE91559.1"/>
    </source>
</evidence>
<dbReference type="RefSeq" id="WP_024764882.1">
    <property type="nucleotide sequence ID" value="NZ_CP049142.1"/>
</dbReference>
<sequence length="457" mass="50172">MQRQSITEFLHEKVYPEIDAVAEGLLDHLKPTKLQTSGSYRLVCPACNKHEAFHLPGSHLIHCPRKNKCGKQTSLWDVMEASGYSRKEIVERLCQLARVEPPSSSNPEGVVHNNAPAALTPGRAIIQVTQLLARKYPKLLQDLQSDRGFSDDQMATMRLGAYTTAEEVMSLLEERGISKDVAIAKGYVLVEEHDHSKYRRAMNNRVIGYWPHPDGDVRLWGRLPAGKGDQWNKKYRFADSLKKDVPYLFSMRKPGPLIAVEGTFDGWSIQFMGFWGTAIGQSSVNAAQAAHLASEGVTELAHMVDGDAAGYDGGLTTIRNCESAGIVTSIIPLGEGMDDPDALRKAGKTAVFVSLIDNRMNAGQFLARMCHAYSMESPPNVAGIRKIHALVPLLSPVSAKHWLDWSLTLGVGISQDTAAVRLLNTFINGGVEVAEALDLVLKRTGIRITLTQETIHG</sequence>
<evidence type="ECO:0008006" key="3">
    <source>
        <dbReference type="Google" id="ProtNLM"/>
    </source>
</evidence>
<dbReference type="GO" id="GO:0006269">
    <property type="term" value="P:DNA replication, synthesis of primer"/>
    <property type="evidence" value="ECO:0007669"/>
    <property type="project" value="TreeGrafter"/>
</dbReference>
<accession>A0A6G6J8A0</accession>
<protein>
    <recommendedName>
        <fullName evidence="3">Toprim domain-containing protein</fullName>
    </recommendedName>
</protein>
<organism evidence="1 2">
    <name type="scientific">Pseudomonas nitroreducens</name>
    <dbReference type="NCBI Taxonomy" id="46680"/>
    <lineage>
        <taxon>Bacteria</taxon>
        <taxon>Pseudomonadati</taxon>
        <taxon>Pseudomonadota</taxon>
        <taxon>Gammaproteobacteria</taxon>
        <taxon>Pseudomonadales</taxon>
        <taxon>Pseudomonadaceae</taxon>
        <taxon>Pseudomonas</taxon>
    </lineage>
</organism>
<dbReference type="KEGG" id="pnt:G5B91_35090"/>
<dbReference type="PANTHER" id="PTHR30313">
    <property type="entry name" value="DNA PRIMASE"/>
    <property type="match status" value="1"/>
</dbReference>
<proteinExistence type="predicted"/>
<dbReference type="AlphaFoldDB" id="A0A6G6J8A0"/>
<dbReference type="Gene3D" id="3.40.1360.10">
    <property type="match status" value="1"/>
</dbReference>
<dbReference type="PANTHER" id="PTHR30313:SF2">
    <property type="entry name" value="DNA PRIMASE"/>
    <property type="match status" value="1"/>
</dbReference>